<organism evidence="8 10">
    <name type="scientific">Clostridium botulinum</name>
    <dbReference type="NCBI Taxonomy" id="1491"/>
    <lineage>
        <taxon>Bacteria</taxon>
        <taxon>Bacillati</taxon>
        <taxon>Bacillota</taxon>
        <taxon>Clostridia</taxon>
        <taxon>Eubacteriales</taxon>
        <taxon>Clostridiaceae</taxon>
        <taxon>Clostridium</taxon>
    </lineage>
</organism>
<evidence type="ECO:0000256" key="2">
    <source>
        <dbReference type="ARBA" id="ARBA00010488"/>
    </source>
</evidence>
<comment type="caution">
    <text evidence="8">The sequence shown here is derived from an EMBL/GenBank/DDBJ whole genome shotgun (WGS) entry which is preliminary data.</text>
</comment>
<evidence type="ECO:0000313" key="7">
    <source>
        <dbReference type="EMBL" id="NFN34424.1"/>
    </source>
</evidence>
<dbReference type="EMBL" id="SXFB01000004">
    <property type="protein sequence ID" value="NFV25951.1"/>
    <property type="molecule type" value="Genomic_DNA"/>
</dbReference>
<dbReference type="GO" id="GO:0019350">
    <property type="term" value="P:teichoic acid biosynthetic process"/>
    <property type="evidence" value="ECO:0007669"/>
    <property type="project" value="UniProtKB-KW"/>
</dbReference>
<dbReference type="SUPFAM" id="SSF53756">
    <property type="entry name" value="UDP-Glycosyltransferase/glycogen phosphorylase"/>
    <property type="match status" value="1"/>
</dbReference>
<dbReference type="PANTHER" id="PTHR37316">
    <property type="entry name" value="TEICHOIC ACID GLYCEROL-PHOSPHATE PRIMASE"/>
    <property type="match status" value="1"/>
</dbReference>
<dbReference type="InterPro" id="IPR007554">
    <property type="entry name" value="Glycerophosphate_synth"/>
</dbReference>
<evidence type="ECO:0000313" key="8">
    <source>
        <dbReference type="EMBL" id="NFV25951.1"/>
    </source>
</evidence>
<dbReference type="Proteomes" id="UP000486903">
    <property type="component" value="Unassembled WGS sequence"/>
</dbReference>
<evidence type="ECO:0000256" key="4">
    <source>
        <dbReference type="ARBA" id="ARBA00022679"/>
    </source>
</evidence>
<dbReference type="PANTHER" id="PTHR37316:SF2">
    <property type="entry name" value="TEICHOIC ACID RIBITOL-PHOSPHATE POLYMERASE TARK"/>
    <property type="match status" value="1"/>
</dbReference>
<dbReference type="InterPro" id="IPR043148">
    <property type="entry name" value="TagF_C"/>
</dbReference>
<protein>
    <submittedName>
        <fullName evidence="8">CDP-glycerol--glycerophosphate glycerophosphotransferase</fullName>
    </submittedName>
</protein>
<name>A0A6B4QCM5_CLOBO</name>
<dbReference type="OrthoDB" id="9807097at2"/>
<gene>
    <name evidence="7" type="ORF">FDB51_04615</name>
    <name evidence="8" type="ORF">FDG31_07140</name>
</gene>
<proteinExistence type="inferred from homology"/>
<evidence type="ECO:0000313" key="10">
    <source>
        <dbReference type="Proteomes" id="UP000486903"/>
    </source>
</evidence>
<dbReference type="Gene3D" id="3.40.50.11820">
    <property type="match status" value="1"/>
</dbReference>
<evidence type="ECO:0000313" key="9">
    <source>
        <dbReference type="Proteomes" id="UP000473681"/>
    </source>
</evidence>
<dbReference type="Proteomes" id="UP000473681">
    <property type="component" value="Unassembled WGS sequence"/>
</dbReference>
<dbReference type="InterPro" id="IPR051612">
    <property type="entry name" value="Teichoic_Acid_Biosynth"/>
</dbReference>
<comment type="similarity">
    <text evidence="2">Belongs to the CDP-glycerol glycerophosphotransferase family.</text>
</comment>
<dbReference type="Pfam" id="PF04464">
    <property type="entry name" value="Glyphos_transf"/>
    <property type="match status" value="1"/>
</dbReference>
<dbReference type="GO" id="GO:0005886">
    <property type="term" value="C:plasma membrane"/>
    <property type="evidence" value="ECO:0007669"/>
    <property type="project" value="UniProtKB-SubCell"/>
</dbReference>
<dbReference type="Gene3D" id="3.40.50.12580">
    <property type="match status" value="1"/>
</dbReference>
<accession>A0A6B4QCM5</accession>
<evidence type="ECO:0000256" key="6">
    <source>
        <dbReference type="ARBA" id="ARBA00023136"/>
    </source>
</evidence>
<evidence type="ECO:0000256" key="1">
    <source>
        <dbReference type="ARBA" id="ARBA00004202"/>
    </source>
</evidence>
<reference evidence="9 10" key="1">
    <citation type="submission" date="2019-04" db="EMBL/GenBank/DDBJ databases">
        <title>Genome sequencing of Clostridium botulinum Groups I-IV and Clostridium butyricum.</title>
        <authorList>
            <person name="Brunt J."/>
            <person name="Van Vliet A.H.M."/>
            <person name="Stringer S.C."/>
            <person name="Carter A.T."/>
            <person name="Peck M.W."/>
        </authorList>
    </citation>
    <scope>NUCLEOTIDE SEQUENCE [LARGE SCALE GENOMIC DNA]</scope>
    <source>
        <strain evidence="8 10">BL81</strain>
        <strain evidence="7 9">CB-K-33E</strain>
    </source>
</reference>
<keyword evidence="4 8" id="KW-0808">Transferase</keyword>
<evidence type="ECO:0000256" key="5">
    <source>
        <dbReference type="ARBA" id="ARBA00022944"/>
    </source>
</evidence>
<dbReference type="EMBL" id="SWVK01000005">
    <property type="protein sequence ID" value="NFN34424.1"/>
    <property type="molecule type" value="Genomic_DNA"/>
</dbReference>
<dbReference type="InterPro" id="IPR043149">
    <property type="entry name" value="TagF_N"/>
</dbReference>
<dbReference type="AlphaFoldDB" id="A0A6B4QCM5"/>
<dbReference type="GO" id="GO:0047355">
    <property type="term" value="F:CDP-glycerol glycerophosphotransferase activity"/>
    <property type="evidence" value="ECO:0007669"/>
    <property type="project" value="InterPro"/>
</dbReference>
<keyword evidence="6" id="KW-0472">Membrane</keyword>
<comment type="subcellular location">
    <subcellularLocation>
        <location evidence="1">Cell membrane</location>
        <topology evidence="1">Peripheral membrane protein</topology>
    </subcellularLocation>
</comment>
<keyword evidence="5" id="KW-0777">Teichoic acid biosynthesis</keyword>
<keyword evidence="3" id="KW-1003">Cell membrane</keyword>
<evidence type="ECO:0000256" key="3">
    <source>
        <dbReference type="ARBA" id="ARBA00022475"/>
    </source>
</evidence>
<sequence>MYMCMKKKNIKKLTREIIYKLINIFKLIPIKEGKIILINGHSNKINGNIKMISDEIKKQNIKYDVIIYTKEDIEVKSTKLLKYIRAIYNIFTSKLIITNDYISLFSKIKVRKGTEFIQVWHAGGAFKKFGKDSLQNVNNIDNMNNSIACHSQYDKVMVSSEEVRGIYAGAFGIDINKVIPLGLARADKFYNAQMNTKIMKKFILKYPKFKDKKIILYAPTYRDGEKSNFNLKLDLEYIYNNLSSEYVIVTKMHPFIKNGIEVPVELCDRIVDLSYEDIDDLMISSDLLITDYSSIIFEYAIMKKPMIFFAYDLPLYDNSLRGFYYNYTEFVPGPIAVNTEEIVEIIKYNKCDLNRISEFKKKFNGYDDGEATKRIVKNILENK</sequence>